<dbReference type="InterPro" id="IPR050776">
    <property type="entry name" value="Ank_Repeat/CDKN_Inhibitor"/>
</dbReference>
<proteinExistence type="predicted"/>
<dbReference type="Gene3D" id="1.25.40.20">
    <property type="entry name" value="Ankyrin repeat-containing domain"/>
    <property type="match status" value="2"/>
</dbReference>
<organism evidence="3">
    <name type="scientific">Cyprideis torosa</name>
    <dbReference type="NCBI Taxonomy" id="163714"/>
    <lineage>
        <taxon>Eukaryota</taxon>
        <taxon>Metazoa</taxon>
        <taxon>Ecdysozoa</taxon>
        <taxon>Arthropoda</taxon>
        <taxon>Crustacea</taxon>
        <taxon>Oligostraca</taxon>
        <taxon>Ostracoda</taxon>
        <taxon>Podocopa</taxon>
        <taxon>Podocopida</taxon>
        <taxon>Cytherocopina</taxon>
        <taxon>Cytheroidea</taxon>
        <taxon>Cytherideidae</taxon>
        <taxon>Cyprideis</taxon>
    </lineage>
</organism>
<keyword evidence="1" id="KW-0677">Repeat</keyword>
<evidence type="ECO:0000313" key="3">
    <source>
        <dbReference type="EMBL" id="CAD7237159.1"/>
    </source>
</evidence>
<dbReference type="EMBL" id="OB685335">
    <property type="protein sequence ID" value="CAD7237159.1"/>
    <property type="molecule type" value="Genomic_DNA"/>
</dbReference>
<dbReference type="InterPro" id="IPR036770">
    <property type="entry name" value="Ankyrin_rpt-contain_sf"/>
</dbReference>
<evidence type="ECO:0000256" key="2">
    <source>
        <dbReference type="ARBA" id="ARBA00023043"/>
    </source>
</evidence>
<dbReference type="OrthoDB" id="6332692at2759"/>
<dbReference type="GO" id="GO:0005634">
    <property type="term" value="C:nucleus"/>
    <property type="evidence" value="ECO:0007669"/>
    <property type="project" value="TreeGrafter"/>
</dbReference>
<evidence type="ECO:0000256" key="1">
    <source>
        <dbReference type="ARBA" id="ARBA00022737"/>
    </source>
</evidence>
<dbReference type="PANTHER" id="PTHR24201:SF16">
    <property type="entry name" value="ANKYRIN-1-LIKE-RELATED"/>
    <property type="match status" value="1"/>
</dbReference>
<dbReference type="Pfam" id="PF12796">
    <property type="entry name" value="Ank_2"/>
    <property type="match status" value="1"/>
</dbReference>
<reference evidence="3" key="1">
    <citation type="submission" date="2020-11" db="EMBL/GenBank/DDBJ databases">
        <authorList>
            <person name="Tran Van P."/>
        </authorList>
    </citation>
    <scope>NUCLEOTIDE SEQUENCE</scope>
</reference>
<gene>
    <name evidence="3" type="ORF">CTOB1V02_LOCUS14974</name>
</gene>
<protein>
    <submittedName>
        <fullName evidence="3">Uncharacterized protein</fullName>
    </submittedName>
</protein>
<dbReference type="PROSITE" id="PS50297">
    <property type="entry name" value="ANK_REP_REGION"/>
    <property type="match status" value="3"/>
</dbReference>
<dbReference type="PROSITE" id="PS50088">
    <property type="entry name" value="ANK_REPEAT"/>
    <property type="match status" value="3"/>
</dbReference>
<accession>A0A7R8WS61</accession>
<dbReference type="SUPFAM" id="SSF48403">
    <property type="entry name" value="Ankyrin repeat"/>
    <property type="match status" value="1"/>
</dbReference>
<dbReference type="AlphaFoldDB" id="A0A7R8WS61"/>
<keyword evidence="2" id="KW-0040">ANK repeat</keyword>
<feature type="non-terminal residue" evidence="3">
    <location>
        <position position="1"/>
    </location>
</feature>
<dbReference type="SMART" id="SM00248">
    <property type="entry name" value="ANK"/>
    <property type="match status" value="4"/>
</dbReference>
<name>A0A7R8WS61_9CRUS</name>
<dbReference type="Pfam" id="PF13637">
    <property type="entry name" value="Ank_4"/>
    <property type="match status" value="1"/>
</dbReference>
<sequence length="173" mass="19272">ETTEFVIPNIPVSCTKQLEELVRSKELGLKQLATWSQRKEIFTSTLRNGVSNLVPNRKKSGHQNIAHTLLDRGAQVDARDAKQNTPLHNASQEGHQNVVLTLLDRGAQVDARNRRQQTPLHAASFFGHHNVALTLLHRSGQVDARDDKQHTPLHNASQEGHQNVVLTLLDRGA</sequence>
<feature type="non-terminal residue" evidence="3">
    <location>
        <position position="173"/>
    </location>
</feature>
<dbReference type="PANTHER" id="PTHR24201">
    <property type="entry name" value="ANK_REP_REGION DOMAIN-CONTAINING PROTEIN"/>
    <property type="match status" value="1"/>
</dbReference>
<dbReference type="InterPro" id="IPR002110">
    <property type="entry name" value="Ankyrin_rpt"/>
</dbReference>